<reference evidence="3" key="1">
    <citation type="journal article" date="2011" name="Proc. Natl. Acad. Sci. U.S.A.">
        <title>The genome of the fire ant Solenopsis invicta.</title>
        <authorList>
            <person name="Wurm Y."/>
            <person name="Wang J."/>
            <person name="Riba-Grognuz O."/>
            <person name="Corona M."/>
            <person name="Nygaard S."/>
            <person name="Hunt B.G."/>
            <person name="Ingram K.K."/>
            <person name="Falquet L."/>
            <person name="Nipitwattanaphon M."/>
            <person name="Gotzek D."/>
            <person name="Dijkstra M.B."/>
            <person name="Oettler J."/>
            <person name="Comtesse F."/>
            <person name="Shih C.J."/>
            <person name="Wu W.J."/>
            <person name="Yang C.C."/>
            <person name="Thomas J."/>
            <person name="Beaudoing E."/>
            <person name="Pradervand S."/>
            <person name="Flegel V."/>
            <person name="Cook E.D."/>
            <person name="Fabbretti R."/>
            <person name="Stockinger H."/>
            <person name="Long L."/>
            <person name="Farmerie W.G."/>
            <person name="Oakey J."/>
            <person name="Boomsma J.J."/>
            <person name="Pamilo P."/>
            <person name="Yi S.V."/>
            <person name="Heinze J."/>
            <person name="Goodisman M.A."/>
            <person name="Farinelli L."/>
            <person name="Harshman K."/>
            <person name="Hulo N."/>
            <person name="Cerutti L."/>
            <person name="Xenarios I."/>
            <person name="Shoemaker D."/>
            <person name="Keller L."/>
        </authorList>
    </citation>
    <scope>NUCLEOTIDE SEQUENCE [LARGE SCALE GENOMIC DNA]</scope>
</reference>
<keyword evidence="1" id="KW-0853">WD repeat</keyword>
<evidence type="ECO:0000256" key="1">
    <source>
        <dbReference type="ARBA" id="ARBA00022574"/>
    </source>
</evidence>
<name>E9JC58_SOLIN</name>
<dbReference type="InterPro" id="IPR036322">
    <property type="entry name" value="WD40_repeat_dom_sf"/>
</dbReference>
<dbReference type="GO" id="GO:0080008">
    <property type="term" value="C:Cul4-RING E3 ubiquitin ligase complex"/>
    <property type="evidence" value="ECO:0007669"/>
    <property type="project" value="TreeGrafter"/>
</dbReference>
<dbReference type="GO" id="GO:0005737">
    <property type="term" value="C:cytoplasm"/>
    <property type="evidence" value="ECO:0007669"/>
    <property type="project" value="TreeGrafter"/>
</dbReference>
<dbReference type="AlphaFoldDB" id="E9JC58"/>
<dbReference type="HOGENOM" id="CLU_2152153_0_0_1"/>
<protein>
    <submittedName>
        <fullName evidence="3">Uncharacterized protein</fullName>
    </submittedName>
</protein>
<gene>
    <name evidence="3" type="ORF">SINV_14956</name>
</gene>
<dbReference type="SUPFAM" id="SSF50978">
    <property type="entry name" value="WD40 repeat-like"/>
    <property type="match status" value="1"/>
</dbReference>
<dbReference type="EMBL" id="GL771723">
    <property type="protein sequence ID" value="EFZ09596.1"/>
    <property type="molecule type" value="Genomic_DNA"/>
</dbReference>
<proteinExistence type="predicted"/>
<accession>E9JC58</accession>
<dbReference type="PANTHER" id="PTHR15574">
    <property type="entry name" value="WD REPEAT DOMAIN-CONTAINING FAMILY"/>
    <property type="match status" value="1"/>
</dbReference>
<dbReference type="InterPro" id="IPR045151">
    <property type="entry name" value="DCAF8"/>
</dbReference>
<keyword evidence="2" id="KW-0677">Repeat</keyword>
<dbReference type="InterPro" id="IPR015943">
    <property type="entry name" value="WD40/YVTN_repeat-like_dom_sf"/>
</dbReference>
<feature type="non-terminal residue" evidence="3">
    <location>
        <position position="112"/>
    </location>
</feature>
<organism>
    <name type="scientific">Solenopsis invicta</name>
    <name type="common">Red imported fire ant</name>
    <name type="synonym">Solenopsis wagneri</name>
    <dbReference type="NCBI Taxonomy" id="13686"/>
    <lineage>
        <taxon>Eukaryota</taxon>
        <taxon>Metazoa</taxon>
        <taxon>Ecdysozoa</taxon>
        <taxon>Arthropoda</taxon>
        <taxon>Hexapoda</taxon>
        <taxon>Insecta</taxon>
        <taxon>Pterygota</taxon>
        <taxon>Neoptera</taxon>
        <taxon>Endopterygota</taxon>
        <taxon>Hymenoptera</taxon>
        <taxon>Apocrita</taxon>
        <taxon>Aculeata</taxon>
        <taxon>Formicoidea</taxon>
        <taxon>Formicidae</taxon>
        <taxon>Myrmicinae</taxon>
        <taxon>Solenopsis</taxon>
    </lineage>
</organism>
<evidence type="ECO:0000313" key="3">
    <source>
        <dbReference type="EMBL" id="EFZ09596.1"/>
    </source>
</evidence>
<dbReference type="Gene3D" id="2.130.10.10">
    <property type="entry name" value="YVTN repeat-like/Quinoprotein amine dehydrogenase"/>
    <property type="match status" value="1"/>
</dbReference>
<feature type="non-terminal residue" evidence="3">
    <location>
        <position position="1"/>
    </location>
</feature>
<evidence type="ECO:0000256" key="2">
    <source>
        <dbReference type="ARBA" id="ARBA00022737"/>
    </source>
</evidence>
<sequence length="112" mass="13052">HRLLTVFKKGTESKIDLCNIHFNPLNSNAFCVSGYCKYVRVYDWRKVRQPLYTLCPDYLTNQHVHSVTYCVYNHDGTEIVASYGPCENIYLFDKINSSPVEYLHNYQGTMGM</sequence>
<dbReference type="PANTHER" id="PTHR15574:SF21">
    <property type="entry name" value="DDB1- AND CUL4-ASSOCIATED FACTOR 8"/>
    <property type="match status" value="1"/>
</dbReference>